<accession>V4BZ86</accession>
<dbReference type="RefSeq" id="XP_009054734.1">
    <property type="nucleotide sequence ID" value="XM_009056486.1"/>
</dbReference>
<evidence type="ECO:0000313" key="1">
    <source>
        <dbReference type="EMBL" id="ESO94449.1"/>
    </source>
</evidence>
<dbReference type="HOGENOM" id="CLU_2017826_0_0_1"/>
<proteinExistence type="predicted"/>
<sequence length="123" mass="13934">MSSSARNEESSACISEADKLEMFETFQSWAIKNYGDSGKTKTVTRKKYDRITNILSGEEQSTSENSKFRFWVKAKGFRLSCEIEKEDEPEPFLEVPSKTTGTCILPNHFIMGCGEGLYLRQGL</sequence>
<dbReference type="Proteomes" id="UP000030746">
    <property type="component" value="Unassembled WGS sequence"/>
</dbReference>
<evidence type="ECO:0000313" key="2">
    <source>
        <dbReference type="Proteomes" id="UP000030746"/>
    </source>
</evidence>
<dbReference type="CTD" id="20238630"/>
<dbReference type="GeneID" id="20238630"/>
<organism evidence="1 2">
    <name type="scientific">Lottia gigantea</name>
    <name type="common">Giant owl limpet</name>
    <dbReference type="NCBI Taxonomy" id="225164"/>
    <lineage>
        <taxon>Eukaryota</taxon>
        <taxon>Metazoa</taxon>
        <taxon>Spiralia</taxon>
        <taxon>Lophotrochozoa</taxon>
        <taxon>Mollusca</taxon>
        <taxon>Gastropoda</taxon>
        <taxon>Patellogastropoda</taxon>
        <taxon>Lottioidea</taxon>
        <taxon>Lottiidae</taxon>
        <taxon>Lottia</taxon>
    </lineage>
</organism>
<dbReference type="OrthoDB" id="10047222at2759"/>
<dbReference type="KEGG" id="lgi:LOTGIDRAFT_161139"/>
<evidence type="ECO:0008006" key="3">
    <source>
        <dbReference type="Google" id="ProtNLM"/>
    </source>
</evidence>
<keyword evidence="2" id="KW-1185">Reference proteome</keyword>
<reference evidence="1 2" key="1">
    <citation type="journal article" date="2013" name="Nature">
        <title>Insights into bilaterian evolution from three spiralian genomes.</title>
        <authorList>
            <person name="Simakov O."/>
            <person name="Marletaz F."/>
            <person name="Cho S.J."/>
            <person name="Edsinger-Gonzales E."/>
            <person name="Havlak P."/>
            <person name="Hellsten U."/>
            <person name="Kuo D.H."/>
            <person name="Larsson T."/>
            <person name="Lv J."/>
            <person name="Arendt D."/>
            <person name="Savage R."/>
            <person name="Osoegawa K."/>
            <person name="de Jong P."/>
            <person name="Grimwood J."/>
            <person name="Chapman J.A."/>
            <person name="Shapiro H."/>
            <person name="Aerts A."/>
            <person name="Otillar R.P."/>
            <person name="Terry A.Y."/>
            <person name="Boore J.L."/>
            <person name="Grigoriev I.V."/>
            <person name="Lindberg D.R."/>
            <person name="Seaver E.C."/>
            <person name="Weisblat D.A."/>
            <person name="Putnam N.H."/>
            <person name="Rokhsar D.S."/>
        </authorList>
    </citation>
    <scope>NUCLEOTIDE SEQUENCE [LARGE SCALE GENOMIC DNA]</scope>
</reference>
<protein>
    <recommendedName>
        <fullName evidence="3">Nucleolar protein 4</fullName>
    </recommendedName>
</protein>
<name>V4BZ86_LOTGI</name>
<gene>
    <name evidence="1" type="ORF">LOTGIDRAFT_161139</name>
</gene>
<dbReference type="AlphaFoldDB" id="V4BZ86"/>
<dbReference type="EMBL" id="KB201802">
    <property type="protein sequence ID" value="ESO94449.1"/>
    <property type="molecule type" value="Genomic_DNA"/>
</dbReference>